<name>A0AA48WHM1_9BURK</name>
<accession>A0AA48WHM1</accession>
<dbReference type="Proteomes" id="UP000662888">
    <property type="component" value="Chromosome"/>
</dbReference>
<protein>
    <submittedName>
        <fullName evidence="1">Uncharacterized protein</fullName>
    </submittedName>
</protein>
<proteinExistence type="predicted"/>
<reference evidence="1 2" key="1">
    <citation type="submission" date="2020-11" db="EMBL/GenBank/DDBJ databases">
        <authorList>
            <person name="Sun Q."/>
        </authorList>
    </citation>
    <scope>NUCLEOTIDE SEQUENCE [LARGE SCALE GENOMIC DNA]</scope>
    <source>
        <strain evidence="1 2">P8398</strain>
    </source>
</reference>
<sequence length="198" mass="21295">MTQLTQGLIQVKISEVLGDAWLMPAGADAANRMREVALVLKPADARRLAACWNAFDGMALEHIESIPDCGVNGLVDYAADHKRECGRLRDELEAAGAHDELVRELDVMLNGRGALAPTLFDIVQQVRSEGITSAYPQLKPSGMGGDEAAWRAFADAQPAVLDRLDGGPLHSAWFDGLRPGRFTNAHLFYLATTKGGAA</sequence>
<evidence type="ECO:0000313" key="1">
    <source>
        <dbReference type="EMBL" id="QPI52890.1"/>
    </source>
</evidence>
<gene>
    <name evidence="1" type="ORF">IV454_16205</name>
</gene>
<dbReference type="RefSeq" id="WP_206092303.1">
    <property type="nucleotide sequence ID" value="NZ_CP065053.1"/>
</dbReference>
<organism evidence="1 2">
    <name type="scientific">Massilia antarctica</name>
    <dbReference type="NCBI Taxonomy" id="2765360"/>
    <lineage>
        <taxon>Bacteria</taxon>
        <taxon>Pseudomonadati</taxon>
        <taxon>Pseudomonadota</taxon>
        <taxon>Betaproteobacteria</taxon>
        <taxon>Burkholderiales</taxon>
        <taxon>Oxalobacteraceae</taxon>
        <taxon>Telluria group</taxon>
        <taxon>Massilia</taxon>
    </lineage>
</organism>
<dbReference type="EMBL" id="CP065053">
    <property type="protein sequence ID" value="QPI52890.1"/>
    <property type="molecule type" value="Genomic_DNA"/>
</dbReference>
<evidence type="ECO:0000313" key="2">
    <source>
        <dbReference type="Proteomes" id="UP000662888"/>
    </source>
</evidence>
<keyword evidence="2" id="KW-1185">Reference proteome</keyword>